<name>A0A3B1D6U7_9ZZZZ</name>
<evidence type="ECO:0000313" key="2">
    <source>
        <dbReference type="EMBL" id="VAX37949.1"/>
    </source>
</evidence>
<keyword evidence="1" id="KW-0472">Membrane</keyword>
<keyword evidence="1" id="KW-0812">Transmembrane</keyword>
<feature type="transmembrane region" description="Helical" evidence="1">
    <location>
        <begin position="6"/>
        <end position="23"/>
    </location>
</feature>
<evidence type="ECO:0000256" key="1">
    <source>
        <dbReference type="SAM" id="Phobius"/>
    </source>
</evidence>
<protein>
    <recommendedName>
        <fullName evidence="3">FeoB-associated Cys-rich membrane protein</fullName>
    </recommendedName>
</protein>
<reference evidence="2" key="1">
    <citation type="submission" date="2018-06" db="EMBL/GenBank/DDBJ databases">
        <authorList>
            <person name="Zhirakovskaya E."/>
        </authorList>
    </citation>
    <scope>NUCLEOTIDE SEQUENCE</scope>
</reference>
<dbReference type="EMBL" id="UOGL01000154">
    <property type="protein sequence ID" value="VAX37949.1"/>
    <property type="molecule type" value="Genomic_DNA"/>
</dbReference>
<gene>
    <name evidence="2" type="ORF">MNBD_PLANCTO02-1630</name>
</gene>
<sequence length="68" mass="7420">MQNIDWQQVATFLFVVMAVAYVIRKLYYLMTRKPGCSSGGCTGCSGKTTTPPDGFVPLDALTINKEGK</sequence>
<dbReference type="AlphaFoldDB" id="A0A3B1D6U7"/>
<organism evidence="2">
    <name type="scientific">hydrothermal vent metagenome</name>
    <dbReference type="NCBI Taxonomy" id="652676"/>
    <lineage>
        <taxon>unclassified sequences</taxon>
        <taxon>metagenomes</taxon>
        <taxon>ecological metagenomes</taxon>
    </lineage>
</organism>
<proteinExistence type="predicted"/>
<accession>A0A3B1D6U7</accession>
<keyword evidence="1" id="KW-1133">Transmembrane helix</keyword>
<evidence type="ECO:0008006" key="3">
    <source>
        <dbReference type="Google" id="ProtNLM"/>
    </source>
</evidence>